<reference evidence="1" key="2">
    <citation type="journal article" date="2014" name="ISME J.">
        <title>Microbial stratification in low pH oxic and suboxic macroscopic growths along an acid mine drainage.</title>
        <authorList>
            <person name="Mendez-Garcia C."/>
            <person name="Mesa V."/>
            <person name="Sprenger R.R."/>
            <person name="Richter M."/>
            <person name="Diez M.S."/>
            <person name="Solano J."/>
            <person name="Bargiela R."/>
            <person name="Golyshina O.V."/>
            <person name="Manteca A."/>
            <person name="Ramos J.L."/>
            <person name="Gallego J.R."/>
            <person name="Llorente I."/>
            <person name="Martins Dos Santos V.A."/>
            <person name="Jensen O.N."/>
            <person name="Pelaez A.I."/>
            <person name="Sanchez J."/>
            <person name="Ferrer M."/>
        </authorList>
    </citation>
    <scope>NUCLEOTIDE SEQUENCE</scope>
</reference>
<dbReference type="AlphaFoldDB" id="T1B137"/>
<organism evidence="1">
    <name type="scientific">mine drainage metagenome</name>
    <dbReference type="NCBI Taxonomy" id="410659"/>
    <lineage>
        <taxon>unclassified sequences</taxon>
        <taxon>metagenomes</taxon>
        <taxon>ecological metagenomes</taxon>
    </lineage>
</organism>
<evidence type="ECO:0000313" key="1">
    <source>
        <dbReference type="EMBL" id="EQD62308.1"/>
    </source>
</evidence>
<comment type="caution">
    <text evidence="1">The sequence shown here is derived from an EMBL/GenBank/DDBJ whole genome shotgun (WGS) entry which is preliminary data.</text>
</comment>
<dbReference type="PRINTS" id="PR01490">
    <property type="entry name" value="RTXTOXIND"/>
</dbReference>
<name>T1B137_9ZZZZ</name>
<reference evidence="1" key="1">
    <citation type="submission" date="2013-08" db="EMBL/GenBank/DDBJ databases">
        <authorList>
            <person name="Mendez C."/>
            <person name="Richter M."/>
            <person name="Ferrer M."/>
            <person name="Sanchez J."/>
        </authorList>
    </citation>
    <scope>NUCLEOTIDE SEQUENCE</scope>
</reference>
<gene>
    <name evidence="1" type="ORF">B1B_07323</name>
</gene>
<proteinExistence type="predicted"/>
<sequence length="89" mass="9248">MVAGQALLALAPDGVPLEAELLIPSAAVGFVRAGQRVALRYEAFPYQKFGLQGGRVRQISQSALSQAEISTLLGGQATTDGAVSRAHRA</sequence>
<dbReference type="EMBL" id="AUZY01004663">
    <property type="protein sequence ID" value="EQD62308.1"/>
    <property type="molecule type" value="Genomic_DNA"/>
</dbReference>
<dbReference type="Gene3D" id="2.40.30.170">
    <property type="match status" value="1"/>
</dbReference>
<protein>
    <submittedName>
        <fullName evidence="1">Secretion protein</fullName>
    </submittedName>
</protein>
<accession>T1B137</accession>